<dbReference type="EMBL" id="MNUE01000024">
    <property type="protein sequence ID" value="OJD34328.1"/>
    <property type="molecule type" value="Genomic_DNA"/>
</dbReference>
<keyword evidence="1" id="KW-1133">Transmembrane helix</keyword>
<evidence type="ECO:0000256" key="2">
    <source>
        <dbReference type="SAM" id="SignalP"/>
    </source>
</evidence>
<gene>
    <name evidence="4" type="ORF">BKCO1_2400087</name>
</gene>
<keyword evidence="2" id="KW-0732">Signal</keyword>
<organism evidence="4 5">
    <name type="scientific">Diplodia corticola</name>
    <dbReference type="NCBI Taxonomy" id="236234"/>
    <lineage>
        <taxon>Eukaryota</taxon>
        <taxon>Fungi</taxon>
        <taxon>Dikarya</taxon>
        <taxon>Ascomycota</taxon>
        <taxon>Pezizomycotina</taxon>
        <taxon>Dothideomycetes</taxon>
        <taxon>Dothideomycetes incertae sedis</taxon>
        <taxon>Botryosphaeriales</taxon>
        <taxon>Botryosphaeriaceae</taxon>
        <taxon>Diplodia</taxon>
    </lineage>
</organism>
<keyword evidence="1" id="KW-0812">Transmembrane</keyword>
<evidence type="ECO:0000259" key="3">
    <source>
        <dbReference type="PROSITE" id="PS51212"/>
    </source>
</evidence>
<dbReference type="SMART" id="SM00321">
    <property type="entry name" value="WSC"/>
    <property type="match status" value="1"/>
</dbReference>
<comment type="caution">
    <text evidence="4">The sequence shown here is derived from an EMBL/GenBank/DDBJ whole genome shotgun (WGS) entry which is preliminary data.</text>
</comment>
<keyword evidence="5" id="KW-1185">Reference proteome</keyword>
<dbReference type="InterPro" id="IPR002889">
    <property type="entry name" value="WSC_carb-bd"/>
</dbReference>
<dbReference type="AlphaFoldDB" id="A0A1J9R118"/>
<accession>A0A1J9R118</accession>
<dbReference type="InterPro" id="IPR018535">
    <property type="entry name" value="DUF1996"/>
</dbReference>
<dbReference type="PROSITE" id="PS51212">
    <property type="entry name" value="WSC"/>
    <property type="match status" value="1"/>
</dbReference>
<sequence>MATMNLLTLLVVLAGLLPTLVQGFWKMPCYGTIVRERIDPVMDPGLVSDHLHRVVGGSGINFTMNEALTRRAGCSSCIVVQDKSNYLVPQLYSYESTLLGPVYTLVEDGSVNITYTQIRNDGEIIHPFPESLTMTAGNPYRRSFLDDAMANAISFRCDGGNVEFPGLPESCTIIVAAIRFPNCWNGRDATSENSTHMSYDEAGICPSTHPVRVMTLRYDFEFDASKIHRTASSNKLIFSMGDDTGYGFHGVFINGWNTTTLSTAINTCVDTDTGDIATTCDVLTQYDADQCIDCKVPPRVDEPIDGVGYLPGSHDWSNENCTGRSIGDYQIGYENLVPGGWQYEGCSSTADPFGINQGLHFRERPDLTPSLCRDLCQNHNVLGWFALHDDECTCSKLDPKPANLPAVGFLGNCDTPCPGNHSFTCGGLNSTSLYKHCDGTGDVCHNYEFTQWPTDYKRLPKRFVSKTDEYETIAVGGEKRTVVDVDEDPASNSQSSDVLKPVVSGARLEGSHEQSVFIGYKVCARHSGHLKHTAADGGITCSVIEGSRAESVAAAFIDWAIAEYALDAHAAYASPEDVLDARIAQLRMAELHRLRPRVMGMDAVLAVLLVSSFCLLGITLIAKNHELCGAHRRASQVHNDIELATRLLDMDPAVFEMLFAKYAALKARRDELELQRNRIVEPDREKDLNASFSS</sequence>
<dbReference type="RefSeq" id="XP_020130588.1">
    <property type="nucleotide sequence ID" value="XM_020273188.1"/>
</dbReference>
<dbReference type="OrthoDB" id="74764at2759"/>
<reference evidence="4 5" key="1">
    <citation type="submission" date="2016-10" db="EMBL/GenBank/DDBJ databases">
        <title>Proteomics and genomics reveal pathogen-plant mechanisms compatible with a hemibiotrophic lifestyle of Diplodia corticola.</title>
        <authorList>
            <person name="Fernandes I."/>
            <person name="De Jonge R."/>
            <person name="Van De Peer Y."/>
            <person name="Devreese B."/>
            <person name="Alves A."/>
            <person name="Esteves A.C."/>
        </authorList>
    </citation>
    <scope>NUCLEOTIDE SEQUENCE [LARGE SCALE GENOMIC DNA]</scope>
    <source>
        <strain evidence="4 5">CBS 112549</strain>
    </source>
</reference>
<keyword evidence="1" id="KW-0472">Membrane</keyword>
<dbReference type="Pfam" id="PF01822">
    <property type="entry name" value="WSC"/>
    <property type="match status" value="1"/>
</dbReference>
<evidence type="ECO:0000313" key="5">
    <source>
        <dbReference type="Proteomes" id="UP000183809"/>
    </source>
</evidence>
<feature type="transmembrane region" description="Helical" evidence="1">
    <location>
        <begin position="603"/>
        <end position="622"/>
    </location>
</feature>
<dbReference type="PANTHER" id="PTHR43662">
    <property type="match status" value="1"/>
</dbReference>
<dbReference type="Pfam" id="PF09362">
    <property type="entry name" value="DUF1996"/>
    <property type="match status" value="1"/>
</dbReference>
<dbReference type="GeneID" id="31013448"/>
<protein>
    <submittedName>
        <fullName evidence="4">Wsc domain protein</fullName>
    </submittedName>
</protein>
<dbReference type="Proteomes" id="UP000183809">
    <property type="component" value="Unassembled WGS sequence"/>
</dbReference>
<name>A0A1J9R118_9PEZI</name>
<dbReference type="PANTHER" id="PTHR43662:SF3">
    <property type="entry name" value="DOMAIN PROTEIN, PUTATIVE (AFU_ORTHOLOGUE AFUA_6G11970)-RELATED"/>
    <property type="match status" value="1"/>
</dbReference>
<evidence type="ECO:0000256" key="1">
    <source>
        <dbReference type="SAM" id="Phobius"/>
    </source>
</evidence>
<feature type="signal peptide" evidence="2">
    <location>
        <begin position="1"/>
        <end position="23"/>
    </location>
</feature>
<dbReference type="STRING" id="236234.A0A1J9R118"/>
<feature type="chain" id="PRO_5013018289" evidence="2">
    <location>
        <begin position="24"/>
        <end position="694"/>
    </location>
</feature>
<feature type="domain" description="WSC" evidence="3">
    <location>
        <begin position="340"/>
        <end position="437"/>
    </location>
</feature>
<evidence type="ECO:0000313" key="4">
    <source>
        <dbReference type="EMBL" id="OJD34328.1"/>
    </source>
</evidence>
<proteinExistence type="predicted"/>